<dbReference type="SMART" id="SM00298">
    <property type="entry name" value="CHROMO"/>
    <property type="match status" value="1"/>
</dbReference>
<dbReference type="Pfam" id="PF00385">
    <property type="entry name" value="Chromo"/>
    <property type="match status" value="1"/>
</dbReference>
<evidence type="ECO:0000256" key="7">
    <source>
        <dbReference type="ARBA" id="ARBA00022918"/>
    </source>
</evidence>
<dbReference type="GO" id="GO:0016787">
    <property type="term" value="F:hydrolase activity"/>
    <property type="evidence" value="ECO:0007669"/>
    <property type="project" value="UniProtKB-KW"/>
</dbReference>
<dbReference type="PROSITE" id="PS00598">
    <property type="entry name" value="CHROMO_1"/>
    <property type="match status" value="1"/>
</dbReference>
<dbReference type="Gene3D" id="2.40.50.40">
    <property type="match status" value="1"/>
</dbReference>
<gene>
    <name evidence="12" type="ORF">MEDL_66474</name>
</gene>
<evidence type="ECO:0000256" key="4">
    <source>
        <dbReference type="ARBA" id="ARBA00022722"/>
    </source>
</evidence>
<keyword evidence="5" id="KW-0255">Endonuclease</keyword>
<dbReference type="Gene3D" id="4.10.60.10">
    <property type="entry name" value="Zinc finger, CCHC-type"/>
    <property type="match status" value="1"/>
</dbReference>
<dbReference type="FunFam" id="3.30.420.10:FF:000032">
    <property type="entry name" value="Retrovirus-related Pol polyprotein from transposon 297-like Protein"/>
    <property type="match status" value="1"/>
</dbReference>
<feature type="region of interest" description="Disordered" evidence="9">
    <location>
        <begin position="1317"/>
        <end position="1384"/>
    </location>
</feature>
<organism evidence="12 13">
    <name type="scientific">Mytilus edulis</name>
    <name type="common">Blue mussel</name>
    <dbReference type="NCBI Taxonomy" id="6550"/>
    <lineage>
        <taxon>Eukaryota</taxon>
        <taxon>Metazoa</taxon>
        <taxon>Spiralia</taxon>
        <taxon>Lophotrochozoa</taxon>
        <taxon>Mollusca</taxon>
        <taxon>Bivalvia</taxon>
        <taxon>Autobranchia</taxon>
        <taxon>Pteriomorphia</taxon>
        <taxon>Mytilida</taxon>
        <taxon>Mytiloidea</taxon>
        <taxon>Mytilidae</taxon>
        <taxon>Mytilinae</taxon>
        <taxon>Mytilus</taxon>
    </lineage>
</organism>
<dbReference type="CDD" id="cd00303">
    <property type="entry name" value="retropepsin_like"/>
    <property type="match status" value="1"/>
</dbReference>
<dbReference type="Gene3D" id="1.10.340.70">
    <property type="match status" value="1"/>
</dbReference>
<sequence>MDPTKLLAKFKGDFTENPSRWWKLFENFVSLYYDESKFCNAFPLFLEENAQIWFNGLPEDLTNTRENLKCEFLKKYQISYGQNFQKLSDFIDLKQKETESVAEFINRVNALSEDQDVGQQFKLTKLQYRCKPELVTLMSLGKWPETVEEAEVRFRSVEANSNYLEKCEKKETEDKIMSELKPKIDMMFQQISAVHSNTIKQLTTSPTMVEPLLYSDDDRKAQVEQRTRTPRRQRRRNPCHRCGECDHIPSQCRFIRIKCNKCKSIGHKAKMCRSKQKHFSAQPTKFISATGFNNTKASNLIKIRVANHFGMAMVDSGATISAISADFYYANLHKKVTLKKASLLATGASGASLRGIGTIDVPIEIGRLTMQQTFHIFENFAHSIILGLDFLDQQKARLNFDDKTLVLQSGITEVPLTNGDNNDNSICFISLVNDEVIPSRSEVIIPVQTVDKSIKSKLGIIEPNPALVGKQNIVGATCLVQIRNNKTFLQVLNPTNAKVRLSKHTNIGKFSEIIENSISSEITDDTIEINSIDKGTQNKYNEAKYIEIAKSLNFNFSDSDLTTEQKQKLMVMLGTNRDVFAMNLSELGCTDLHPHRIETGDAQPVRQRFYRQSPAVKGEASKHVEEMLKYDIIEPSQSEWASPICLVQKKSPKSASSTPNTPQYRFCVDFRLLNTLTTKKVHPIVQMDDIVDMLGEAKAKFYSAKFIWDNDCQNAFEEIKKLLISSPILAFPDFSKDFILYTDASQIAIGYILGQKDHKGREQVIAYGGRSLRGAEKNYCIRDLEYLALVEGVKQYHVYLASRKFTIYTDHEALLHIQKLTKEKITGRLARWAMFLQSYDYEIIYKKGTANGNADALSRRPYDTEIATITTATAESSTQTEASFIELDPYASICEITTSPKEKVVNDQRTDENFKDVIKYILDKELPDKTRQARKTVIESQDYIIDDDVLYHLYYPKGKGHRADRIVKRLAVPLTLRDDILKSYHDSLLGGHGGIERTYHTIRYKYYWPGMYSDIQQYVQTCIQCQRAKPDAHKRPTPLQPLPILDVFRRVHMDILGPFRKSPDGYSHVLLVVDSFSKYVEIFPMKNTGAKDVANIFYNQWICRYSAPDAILTDKGQNFMSNILKEVCNIFEIKKMRTSSYRPQTNSTCERNNKTIAEKLRTYIAANQLDWPDKLSSIAHAMNTSVCTESTQYTPYYMVFSRECRTPIDTVLTAPTNVGPDARLFIDGLHSSVLLAREIAKENSLEAQQKYKAQHDKNAREATFKIRDKVWMDTKTTPVGYSRKLCNKWQGPYYITEVTGKNTYKLRRCSDDVPIKGPVNANRLKQHHDPQDRPTNNVDVPTDDEMSDDEDEEGNAQDADENVQTDTQPESQVQRNTDDIRTNDDPDLYQVERIVDAKRINKKMHYRIKWLGFSHKDNTWEPEENIPQELRHDYKVRKDQTKRIKARKTKR</sequence>
<feature type="compositionally biased region" description="Basic and acidic residues" evidence="9">
    <location>
        <begin position="217"/>
        <end position="227"/>
    </location>
</feature>
<dbReference type="InterPro" id="IPR000953">
    <property type="entry name" value="Chromo/chromo_shadow_dom"/>
</dbReference>
<evidence type="ECO:0000256" key="2">
    <source>
        <dbReference type="ARBA" id="ARBA00022679"/>
    </source>
</evidence>
<dbReference type="Pfam" id="PF17921">
    <property type="entry name" value="Integrase_H2C2"/>
    <property type="match status" value="1"/>
</dbReference>
<dbReference type="PANTHER" id="PTHR37984">
    <property type="entry name" value="PROTEIN CBG26694"/>
    <property type="match status" value="1"/>
</dbReference>
<keyword evidence="13" id="KW-1185">Reference proteome</keyword>
<evidence type="ECO:0000313" key="12">
    <source>
        <dbReference type="EMBL" id="CAG2255067.1"/>
    </source>
</evidence>
<name>A0A8S3VIW5_MYTED</name>
<evidence type="ECO:0000256" key="1">
    <source>
        <dbReference type="ARBA" id="ARBA00004123"/>
    </source>
</evidence>
<dbReference type="GO" id="GO:0005634">
    <property type="term" value="C:nucleus"/>
    <property type="evidence" value="ECO:0007669"/>
    <property type="project" value="UniProtKB-SubCell"/>
</dbReference>
<dbReference type="InterPro" id="IPR041373">
    <property type="entry name" value="RT_RNaseH"/>
</dbReference>
<dbReference type="FunFam" id="1.10.340.70:FF:000001">
    <property type="entry name" value="Retrovirus-related Pol polyprotein from transposon gypsy-like Protein"/>
    <property type="match status" value="1"/>
</dbReference>
<keyword evidence="6" id="KW-0378">Hydrolase</keyword>
<dbReference type="CDD" id="cd09274">
    <property type="entry name" value="RNase_HI_RT_Ty3"/>
    <property type="match status" value="1"/>
</dbReference>
<dbReference type="OrthoDB" id="420169at2759"/>
<feature type="domain" description="Chromo" evidence="10">
    <location>
        <begin position="1389"/>
        <end position="1451"/>
    </location>
</feature>
<dbReference type="SUPFAM" id="SSF56672">
    <property type="entry name" value="DNA/RNA polymerases"/>
    <property type="match status" value="1"/>
</dbReference>
<dbReference type="InterPro" id="IPR021109">
    <property type="entry name" value="Peptidase_aspartic_dom_sf"/>
</dbReference>
<keyword evidence="7" id="KW-0695">RNA-directed DNA polymerase</keyword>
<dbReference type="InterPro" id="IPR005162">
    <property type="entry name" value="Retrotrans_gag_dom"/>
</dbReference>
<dbReference type="GO" id="GO:0003676">
    <property type="term" value="F:nucleic acid binding"/>
    <property type="evidence" value="ECO:0007669"/>
    <property type="project" value="InterPro"/>
</dbReference>
<comment type="caution">
    <text evidence="12">The sequence shown here is derived from an EMBL/GenBank/DDBJ whole genome shotgun (WGS) entry which is preliminary data.</text>
</comment>
<keyword evidence="3" id="KW-0548">Nucleotidyltransferase</keyword>
<dbReference type="InterPro" id="IPR012337">
    <property type="entry name" value="RNaseH-like_sf"/>
</dbReference>
<dbReference type="SUPFAM" id="SSF53098">
    <property type="entry name" value="Ribonuclease H-like"/>
    <property type="match status" value="1"/>
</dbReference>
<feature type="compositionally biased region" description="Polar residues" evidence="9">
    <location>
        <begin position="1364"/>
        <end position="1375"/>
    </location>
</feature>
<dbReference type="GO" id="GO:0015074">
    <property type="term" value="P:DNA integration"/>
    <property type="evidence" value="ECO:0007669"/>
    <property type="project" value="InterPro"/>
</dbReference>
<evidence type="ECO:0000259" key="11">
    <source>
        <dbReference type="PROSITE" id="PS50994"/>
    </source>
</evidence>
<dbReference type="SUPFAM" id="SSF54160">
    <property type="entry name" value="Chromo domain-like"/>
    <property type="match status" value="1"/>
</dbReference>
<dbReference type="GO" id="GO:0008270">
    <property type="term" value="F:zinc ion binding"/>
    <property type="evidence" value="ECO:0007669"/>
    <property type="project" value="InterPro"/>
</dbReference>
<dbReference type="Pfam" id="PF00665">
    <property type="entry name" value="rve"/>
    <property type="match status" value="1"/>
</dbReference>
<dbReference type="SMART" id="SM00343">
    <property type="entry name" value="ZnF_C2HC"/>
    <property type="match status" value="2"/>
</dbReference>
<dbReference type="InterPro" id="IPR023779">
    <property type="entry name" value="Chromodomain_CS"/>
</dbReference>
<dbReference type="PANTHER" id="PTHR37984:SF5">
    <property type="entry name" value="PROTEIN NYNRIN-LIKE"/>
    <property type="match status" value="1"/>
</dbReference>
<keyword evidence="8" id="KW-0539">Nucleus</keyword>
<dbReference type="EMBL" id="CAJPWZ010003259">
    <property type="protein sequence ID" value="CAG2255067.1"/>
    <property type="molecule type" value="Genomic_DNA"/>
</dbReference>
<dbReference type="Gene3D" id="3.30.420.10">
    <property type="entry name" value="Ribonuclease H-like superfamily/Ribonuclease H"/>
    <property type="match status" value="1"/>
</dbReference>
<dbReference type="PROSITE" id="PS50994">
    <property type="entry name" value="INTEGRASE"/>
    <property type="match status" value="1"/>
</dbReference>
<dbReference type="InterPro" id="IPR043502">
    <property type="entry name" value="DNA/RNA_pol_sf"/>
</dbReference>
<evidence type="ECO:0000256" key="9">
    <source>
        <dbReference type="SAM" id="MobiDB-lite"/>
    </source>
</evidence>
<dbReference type="InterPro" id="IPR050951">
    <property type="entry name" value="Retrovirus_Pol_polyprotein"/>
</dbReference>
<dbReference type="Pfam" id="PF13975">
    <property type="entry name" value="gag-asp_proteas"/>
    <property type="match status" value="1"/>
</dbReference>
<dbReference type="Proteomes" id="UP000683360">
    <property type="component" value="Unassembled WGS sequence"/>
</dbReference>
<dbReference type="GO" id="GO:0004519">
    <property type="term" value="F:endonuclease activity"/>
    <property type="evidence" value="ECO:0007669"/>
    <property type="project" value="UniProtKB-KW"/>
</dbReference>
<dbReference type="Gene3D" id="2.40.70.10">
    <property type="entry name" value="Acid Proteases"/>
    <property type="match status" value="1"/>
</dbReference>
<protein>
    <recommendedName>
        <fullName evidence="14">Reverse transcriptase</fullName>
    </recommendedName>
</protein>
<dbReference type="InterPro" id="IPR023780">
    <property type="entry name" value="Chromo_domain"/>
</dbReference>
<keyword evidence="2" id="KW-0808">Transferase</keyword>
<dbReference type="SUPFAM" id="SSF50630">
    <property type="entry name" value="Acid proteases"/>
    <property type="match status" value="1"/>
</dbReference>
<feature type="compositionally biased region" description="Acidic residues" evidence="9">
    <location>
        <begin position="1341"/>
        <end position="1363"/>
    </location>
</feature>
<dbReference type="InterPro" id="IPR041588">
    <property type="entry name" value="Integrase_H2C2"/>
</dbReference>
<evidence type="ECO:0000313" key="13">
    <source>
        <dbReference type="Proteomes" id="UP000683360"/>
    </source>
</evidence>
<evidence type="ECO:0000256" key="5">
    <source>
        <dbReference type="ARBA" id="ARBA00022759"/>
    </source>
</evidence>
<dbReference type="InterPro" id="IPR001584">
    <property type="entry name" value="Integrase_cat-core"/>
</dbReference>
<dbReference type="GO" id="GO:0003964">
    <property type="term" value="F:RNA-directed DNA polymerase activity"/>
    <property type="evidence" value="ECO:0007669"/>
    <property type="project" value="UniProtKB-KW"/>
</dbReference>
<evidence type="ECO:0000256" key="8">
    <source>
        <dbReference type="ARBA" id="ARBA00023242"/>
    </source>
</evidence>
<evidence type="ECO:0000256" key="3">
    <source>
        <dbReference type="ARBA" id="ARBA00022695"/>
    </source>
</evidence>
<accession>A0A8S3VIW5</accession>
<comment type="subcellular location">
    <subcellularLocation>
        <location evidence="1">Nucleus</location>
    </subcellularLocation>
</comment>
<dbReference type="CDD" id="cd00024">
    <property type="entry name" value="CD_CSD"/>
    <property type="match status" value="1"/>
</dbReference>
<proteinExistence type="predicted"/>
<feature type="region of interest" description="Disordered" evidence="9">
    <location>
        <begin position="1431"/>
        <end position="1451"/>
    </location>
</feature>
<dbReference type="InterPro" id="IPR016197">
    <property type="entry name" value="Chromo-like_dom_sf"/>
</dbReference>
<keyword evidence="4" id="KW-0540">Nuclease</keyword>
<dbReference type="Pfam" id="PF17917">
    <property type="entry name" value="RT_RNaseH"/>
    <property type="match status" value="1"/>
</dbReference>
<dbReference type="InterPro" id="IPR036397">
    <property type="entry name" value="RNaseH_sf"/>
</dbReference>
<evidence type="ECO:0008006" key="14">
    <source>
        <dbReference type="Google" id="ProtNLM"/>
    </source>
</evidence>
<reference evidence="12" key="1">
    <citation type="submission" date="2021-03" db="EMBL/GenBank/DDBJ databases">
        <authorList>
            <person name="Bekaert M."/>
        </authorList>
    </citation>
    <scope>NUCLEOTIDE SEQUENCE</scope>
</reference>
<dbReference type="Pfam" id="PF03732">
    <property type="entry name" value="Retrotrans_gag"/>
    <property type="match status" value="1"/>
</dbReference>
<dbReference type="PROSITE" id="PS50013">
    <property type="entry name" value="CHROMO_2"/>
    <property type="match status" value="1"/>
</dbReference>
<dbReference type="InterPro" id="IPR001878">
    <property type="entry name" value="Znf_CCHC"/>
</dbReference>
<feature type="domain" description="Integrase catalytic" evidence="11">
    <location>
        <begin position="1037"/>
        <end position="1203"/>
    </location>
</feature>
<evidence type="ECO:0000256" key="6">
    <source>
        <dbReference type="ARBA" id="ARBA00022801"/>
    </source>
</evidence>
<evidence type="ECO:0000259" key="10">
    <source>
        <dbReference type="PROSITE" id="PS50013"/>
    </source>
</evidence>
<feature type="compositionally biased region" description="Basic and acidic residues" evidence="9">
    <location>
        <begin position="1431"/>
        <end position="1442"/>
    </location>
</feature>
<dbReference type="Gene3D" id="3.10.10.10">
    <property type="entry name" value="HIV Type 1 Reverse Transcriptase, subunit A, domain 1"/>
    <property type="match status" value="1"/>
</dbReference>
<feature type="compositionally biased region" description="Basic residues" evidence="9">
    <location>
        <begin position="228"/>
        <end position="239"/>
    </location>
</feature>
<feature type="region of interest" description="Disordered" evidence="9">
    <location>
        <begin position="217"/>
        <end position="239"/>
    </location>
</feature>